<evidence type="ECO:0000313" key="3">
    <source>
        <dbReference type="EMBL" id="VFJ99415.1"/>
    </source>
</evidence>
<gene>
    <name evidence="1" type="ORF">BECKH772A_GA0070896_1003227</name>
    <name evidence="2" type="ORF">BECKH772B_GA0070898_100317</name>
    <name evidence="3" type="ORF">BECKH772C_GA0070978_1003128</name>
</gene>
<evidence type="ECO:0000313" key="2">
    <source>
        <dbReference type="EMBL" id="VFJ92540.1"/>
    </source>
</evidence>
<proteinExistence type="predicted"/>
<dbReference type="EMBL" id="CAADFJ010000031">
    <property type="protein sequence ID" value="VFJ99415.1"/>
    <property type="molecule type" value="Genomic_DNA"/>
</dbReference>
<accession>A0A450UGA2</accession>
<reference evidence="1" key="1">
    <citation type="submission" date="2019-02" db="EMBL/GenBank/DDBJ databases">
        <authorList>
            <person name="Gruber-Vodicka R. H."/>
            <person name="Seah K. B. B."/>
        </authorList>
    </citation>
    <scope>NUCLEOTIDE SEQUENCE</scope>
    <source>
        <strain evidence="3">BECK_SA2B12</strain>
        <strain evidence="1">BECK_SA2B15</strain>
        <strain evidence="2">BECK_SA2B20</strain>
    </source>
</reference>
<name>A0A450UGA2_9GAMM</name>
<dbReference type="EMBL" id="CAADFG010000032">
    <property type="protein sequence ID" value="VFJ91548.1"/>
    <property type="molecule type" value="Genomic_DNA"/>
</dbReference>
<protein>
    <submittedName>
        <fullName evidence="1">Uncharacterized protein</fullName>
    </submittedName>
</protein>
<organism evidence="1">
    <name type="scientific">Candidatus Kentrum eta</name>
    <dbReference type="NCBI Taxonomy" id="2126337"/>
    <lineage>
        <taxon>Bacteria</taxon>
        <taxon>Pseudomonadati</taxon>
        <taxon>Pseudomonadota</taxon>
        <taxon>Gammaproteobacteria</taxon>
        <taxon>Candidatus Kentrum</taxon>
    </lineage>
</organism>
<evidence type="ECO:0000313" key="1">
    <source>
        <dbReference type="EMBL" id="VFJ91548.1"/>
    </source>
</evidence>
<dbReference type="AlphaFoldDB" id="A0A450UGA2"/>
<dbReference type="EMBL" id="CAADFI010000031">
    <property type="protein sequence ID" value="VFJ92540.1"/>
    <property type="molecule type" value="Genomic_DNA"/>
</dbReference>
<sequence length="199" mass="21840">MALVDGKVIVNRVLCKSADCAHQQGAISYELGAKKRSLHGVNEHFEDIFNAAGGCWMGFCMGSAMRTMTEGSSAKRRLISSYPTATKSNSRARKSGPVLEADPVKDLRTWKRRCSQDSGATVDRAIIGAIIKANVVDPLLAKLKDKLDTRRIDLGFIKPEQLAGGVTYYFVYFPLSFADESSFAKCQFALQMLNHVLSV</sequence>